<dbReference type="AlphaFoldDB" id="A0A0V7ZFN7"/>
<dbReference type="CDD" id="cd02980">
    <property type="entry name" value="TRX_Fd_family"/>
    <property type="match status" value="1"/>
</dbReference>
<protein>
    <submittedName>
        <fullName evidence="1">2Fe-2S ferredoxin</fullName>
    </submittedName>
</protein>
<comment type="caution">
    <text evidence="1">The sequence shown here is derived from an EMBL/GenBank/DDBJ whole genome shotgun (WGS) entry which is preliminary data.</text>
</comment>
<reference evidence="1 2" key="1">
    <citation type="journal article" date="2015" name="Genome Announc.">
        <title>Draft Genome of the Euendolithic (true boring) Cyanobacterium Mastigocoleus testarum strain BC008.</title>
        <authorList>
            <person name="Guida B.S."/>
            <person name="Garcia-Pichel F."/>
        </authorList>
    </citation>
    <scope>NUCLEOTIDE SEQUENCE [LARGE SCALE GENOMIC DNA]</scope>
    <source>
        <strain evidence="1 2">BC008</strain>
    </source>
</reference>
<dbReference type="Gene3D" id="3.40.30.10">
    <property type="entry name" value="Glutaredoxin"/>
    <property type="match status" value="1"/>
</dbReference>
<organism evidence="1 2">
    <name type="scientific">Mastigocoleus testarum BC008</name>
    <dbReference type="NCBI Taxonomy" id="371196"/>
    <lineage>
        <taxon>Bacteria</taxon>
        <taxon>Bacillati</taxon>
        <taxon>Cyanobacteriota</taxon>
        <taxon>Cyanophyceae</taxon>
        <taxon>Nostocales</taxon>
        <taxon>Hapalosiphonaceae</taxon>
        <taxon>Mastigocoleus</taxon>
    </lineage>
</organism>
<sequence>MSSISQPSDSSRQNYSSYPQCVRICVNRTCRKQGAKSVLAAFEVSTVPGITVMGSGCLGQCGNGPMVLVLPDVTWYCAVHPSQVPLVIEKHLLGGEKVEQMLYRRFHNREQC</sequence>
<dbReference type="PANTHER" id="PTHR47682:SF1">
    <property type="entry name" value="TETRATRICOPEPTIDE REPEAT (TPR)-CONTAINING PROTEIN"/>
    <property type="match status" value="1"/>
</dbReference>
<dbReference type="OrthoDB" id="9761899at2"/>
<dbReference type="RefSeq" id="WP_058184450.1">
    <property type="nucleotide sequence ID" value="NZ_LMTZ01000140.1"/>
</dbReference>
<dbReference type="InterPro" id="IPR036249">
    <property type="entry name" value="Thioredoxin-like_sf"/>
</dbReference>
<gene>
    <name evidence="1" type="ORF">BC008_38860</name>
</gene>
<keyword evidence="2" id="KW-1185">Reference proteome</keyword>
<dbReference type="Proteomes" id="UP000053372">
    <property type="component" value="Unassembled WGS sequence"/>
</dbReference>
<accession>A0A0V7ZFN7</accession>
<dbReference type="PANTHER" id="PTHR47682">
    <property type="entry name" value="TETRATRICOPEPTIDE REPEAT (TPR)-CONTAINING PROTEIN"/>
    <property type="match status" value="1"/>
</dbReference>
<proteinExistence type="predicted"/>
<name>A0A0V7ZFN7_9CYAN</name>
<evidence type="ECO:0000313" key="1">
    <source>
        <dbReference type="EMBL" id="KST63250.1"/>
    </source>
</evidence>
<evidence type="ECO:0000313" key="2">
    <source>
        <dbReference type="Proteomes" id="UP000053372"/>
    </source>
</evidence>
<dbReference type="EMBL" id="LMTZ01000140">
    <property type="protein sequence ID" value="KST63250.1"/>
    <property type="molecule type" value="Genomic_DNA"/>
</dbReference>
<dbReference type="SUPFAM" id="SSF52833">
    <property type="entry name" value="Thioredoxin-like"/>
    <property type="match status" value="1"/>
</dbReference>